<evidence type="ECO:0000256" key="10">
    <source>
        <dbReference type="ARBA" id="ARBA00023136"/>
    </source>
</evidence>
<dbReference type="CDD" id="cd00082">
    <property type="entry name" value="HisKA"/>
    <property type="match status" value="1"/>
</dbReference>
<evidence type="ECO:0000256" key="7">
    <source>
        <dbReference type="ARBA" id="ARBA00022692"/>
    </source>
</evidence>
<comment type="catalytic activity">
    <reaction evidence="1">
        <text>ATP + protein L-histidine = ADP + protein N-phospho-L-histidine.</text>
        <dbReference type="EC" id="2.7.13.3"/>
    </reaction>
</comment>
<dbReference type="Gene3D" id="6.10.340.10">
    <property type="match status" value="1"/>
</dbReference>
<organism evidence="14 15">
    <name type="scientific">Oceanospirillum sediminis</name>
    <dbReference type="NCBI Taxonomy" id="2760088"/>
    <lineage>
        <taxon>Bacteria</taxon>
        <taxon>Pseudomonadati</taxon>
        <taxon>Pseudomonadota</taxon>
        <taxon>Gammaproteobacteria</taxon>
        <taxon>Oceanospirillales</taxon>
        <taxon>Oceanospirillaceae</taxon>
        <taxon>Oceanospirillum</taxon>
    </lineage>
</organism>
<keyword evidence="10" id="KW-0472">Membrane</keyword>
<keyword evidence="7" id="KW-0812">Transmembrane</keyword>
<dbReference type="Pfam" id="PF00672">
    <property type="entry name" value="HAMP"/>
    <property type="match status" value="1"/>
</dbReference>
<reference evidence="14 15" key="1">
    <citation type="submission" date="2020-08" db="EMBL/GenBank/DDBJ databases">
        <title>Oceanospirillum sp. nov. isolated from marine sediment.</title>
        <authorList>
            <person name="Ji X."/>
        </authorList>
    </citation>
    <scope>NUCLEOTIDE SEQUENCE [LARGE SCALE GENOMIC DNA]</scope>
    <source>
        <strain evidence="14 15">D5</strain>
    </source>
</reference>
<evidence type="ECO:0000256" key="9">
    <source>
        <dbReference type="ARBA" id="ARBA00022989"/>
    </source>
</evidence>
<dbReference type="CDD" id="cd18774">
    <property type="entry name" value="PDC2_HK_sensor"/>
    <property type="match status" value="1"/>
</dbReference>
<dbReference type="SMART" id="SM00304">
    <property type="entry name" value="HAMP"/>
    <property type="match status" value="1"/>
</dbReference>
<proteinExistence type="predicted"/>
<dbReference type="InterPro" id="IPR033479">
    <property type="entry name" value="dCache_1"/>
</dbReference>
<dbReference type="PANTHER" id="PTHR43065">
    <property type="entry name" value="SENSOR HISTIDINE KINASE"/>
    <property type="match status" value="1"/>
</dbReference>
<evidence type="ECO:0000256" key="2">
    <source>
        <dbReference type="ARBA" id="ARBA00004651"/>
    </source>
</evidence>
<evidence type="ECO:0000256" key="3">
    <source>
        <dbReference type="ARBA" id="ARBA00012438"/>
    </source>
</evidence>
<evidence type="ECO:0000259" key="12">
    <source>
        <dbReference type="PROSITE" id="PS50109"/>
    </source>
</evidence>
<protein>
    <recommendedName>
        <fullName evidence="3">histidine kinase</fullName>
        <ecNumber evidence="3">2.7.13.3</ecNumber>
    </recommendedName>
</protein>
<evidence type="ECO:0000256" key="5">
    <source>
        <dbReference type="ARBA" id="ARBA00022553"/>
    </source>
</evidence>
<dbReference type="InterPro" id="IPR036890">
    <property type="entry name" value="HATPase_C_sf"/>
</dbReference>
<dbReference type="EC" id="2.7.13.3" evidence="3"/>
<dbReference type="EMBL" id="JACJFM010000020">
    <property type="protein sequence ID" value="MBB1487911.1"/>
    <property type="molecule type" value="Genomic_DNA"/>
</dbReference>
<dbReference type="InterPro" id="IPR003594">
    <property type="entry name" value="HATPase_dom"/>
</dbReference>
<dbReference type="Proteomes" id="UP000565262">
    <property type="component" value="Unassembled WGS sequence"/>
</dbReference>
<feature type="coiled-coil region" evidence="11">
    <location>
        <begin position="345"/>
        <end position="390"/>
    </location>
</feature>
<evidence type="ECO:0000256" key="4">
    <source>
        <dbReference type="ARBA" id="ARBA00022475"/>
    </source>
</evidence>
<keyword evidence="9" id="KW-1133">Transmembrane helix</keyword>
<accession>A0A839ISI1</accession>
<dbReference type="GO" id="GO:0000155">
    <property type="term" value="F:phosphorelay sensor kinase activity"/>
    <property type="evidence" value="ECO:0007669"/>
    <property type="project" value="InterPro"/>
</dbReference>
<dbReference type="GO" id="GO:0005886">
    <property type="term" value="C:plasma membrane"/>
    <property type="evidence" value="ECO:0007669"/>
    <property type="project" value="UniProtKB-SubCell"/>
</dbReference>
<evidence type="ECO:0000313" key="14">
    <source>
        <dbReference type="EMBL" id="MBB1487911.1"/>
    </source>
</evidence>
<dbReference type="InterPro" id="IPR036097">
    <property type="entry name" value="HisK_dim/P_sf"/>
</dbReference>
<dbReference type="PROSITE" id="PS50109">
    <property type="entry name" value="HIS_KIN"/>
    <property type="match status" value="1"/>
</dbReference>
<keyword evidence="4" id="KW-1003">Cell membrane</keyword>
<dbReference type="InterPro" id="IPR004358">
    <property type="entry name" value="Sig_transdc_His_kin-like_C"/>
</dbReference>
<dbReference type="CDD" id="cd12914">
    <property type="entry name" value="PDC1_DGC_like"/>
    <property type="match status" value="1"/>
</dbReference>
<keyword evidence="5" id="KW-0597">Phosphoprotein</keyword>
<evidence type="ECO:0000256" key="1">
    <source>
        <dbReference type="ARBA" id="ARBA00000085"/>
    </source>
</evidence>
<evidence type="ECO:0000313" key="15">
    <source>
        <dbReference type="Proteomes" id="UP000565262"/>
    </source>
</evidence>
<dbReference type="PROSITE" id="PS50885">
    <property type="entry name" value="HAMP"/>
    <property type="match status" value="1"/>
</dbReference>
<evidence type="ECO:0000256" key="11">
    <source>
        <dbReference type="SAM" id="Coils"/>
    </source>
</evidence>
<feature type="domain" description="HAMP" evidence="13">
    <location>
        <begin position="305"/>
        <end position="357"/>
    </location>
</feature>
<evidence type="ECO:0000256" key="6">
    <source>
        <dbReference type="ARBA" id="ARBA00022679"/>
    </source>
</evidence>
<dbReference type="SUPFAM" id="SSF55874">
    <property type="entry name" value="ATPase domain of HSP90 chaperone/DNA topoisomerase II/histidine kinase"/>
    <property type="match status" value="1"/>
</dbReference>
<evidence type="ECO:0000259" key="13">
    <source>
        <dbReference type="PROSITE" id="PS50885"/>
    </source>
</evidence>
<dbReference type="AlphaFoldDB" id="A0A839ISI1"/>
<dbReference type="InterPro" id="IPR005467">
    <property type="entry name" value="His_kinase_dom"/>
</dbReference>
<dbReference type="CDD" id="cd06225">
    <property type="entry name" value="HAMP"/>
    <property type="match status" value="1"/>
</dbReference>
<keyword evidence="8 14" id="KW-0418">Kinase</keyword>
<keyword evidence="11" id="KW-0175">Coiled coil</keyword>
<dbReference type="Gene3D" id="1.10.287.130">
    <property type="match status" value="1"/>
</dbReference>
<dbReference type="SUPFAM" id="SSF47384">
    <property type="entry name" value="Homodimeric domain of signal transducing histidine kinase"/>
    <property type="match status" value="1"/>
</dbReference>
<sequence>MKSIRRLLLSGSLSLTFIAVLVTLVLILPVGFYALEKQAHVHATRGSLLAAETVKIFWDEISRSLNLLGRVRGFSEIEPELAGSVMQALMRQNNAFELVVLYDRTGRILVEKSPYGRKALNSVSEEIFFRRAAVRHEEFLSQPIYDPLLKSSFVIFSIPVRNQADQIDGVLMAHVNLHHISFLLSRIQMDLDGAVWLSDRKGVPIASGTNLSHEYLAGMQQMLLQNKKQQQLQMNGEVRFDRYPGGFGQDVLGSARTLFGTPWLVIAEVPYSLISTPLKNMLILTLSGALVSLLTVFLISRKITRKITDPLNQMVKAADQVSRGEYHASLSIDSPAEFALVADAFNKMTHKVEGAIADLQNLNDQLEHRVEDRTRELSDTLHELKRTQQELIESEKMVALGELVAGIAHEINTPVGICVTACSYVQDDLIGLQKAFDAKSLTPSMLQEHIDQATDAYQLVRSNLDRASQLISDFKKVAVDQSHSESREFLLVDYVRAVSNSLTPTLKKRKHTVEVSGPEELEVFHNPGAISQVVVNLIMNSVIHGFDQKDRGRIMIDIHLSEAGDVVLEYSDNGKGMDKEQQSKIFHPFYTTRRGNGGSGLGGNIIYNLVTQSLKGSIRVHSETDQGVHFTLCFPVSAPPQPVMK</sequence>
<feature type="domain" description="Histidine kinase" evidence="12">
    <location>
        <begin position="406"/>
        <end position="638"/>
    </location>
</feature>
<dbReference type="PRINTS" id="PR00344">
    <property type="entry name" value="BCTRLSENSOR"/>
</dbReference>
<dbReference type="InterPro" id="IPR003660">
    <property type="entry name" value="HAMP_dom"/>
</dbReference>
<dbReference type="Pfam" id="PF02743">
    <property type="entry name" value="dCache_1"/>
    <property type="match status" value="1"/>
</dbReference>
<evidence type="ECO:0000256" key="8">
    <source>
        <dbReference type="ARBA" id="ARBA00022777"/>
    </source>
</evidence>
<dbReference type="InterPro" id="IPR003661">
    <property type="entry name" value="HisK_dim/P_dom"/>
</dbReference>
<comment type="subcellular location">
    <subcellularLocation>
        <location evidence="2">Cell membrane</location>
        <topology evidence="2">Multi-pass membrane protein</topology>
    </subcellularLocation>
</comment>
<comment type="caution">
    <text evidence="14">The sequence shown here is derived from an EMBL/GenBank/DDBJ whole genome shotgun (WGS) entry which is preliminary data.</text>
</comment>
<keyword evidence="15" id="KW-1185">Reference proteome</keyword>
<dbReference type="SUPFAM" id="SSF158472">
    <property type="entry name" value="HAMP domain-like"/>
    <property type="match status" value="1"/>
</dbReference>
<keyword evidence="6" id="KW-0808">Transferase</keyword>
<gene>
    <name evidence="14" type="ORF">H4O21_14995</name>
</gene>
<dbReference type="Pfam" id="PF02518">
    <property type="entry name" value="HATPase_c"/>
    <property type="match status" value="1"/>
</dbReference>
<dbReference type="Gene3D" id="3.30.565.10">
    <property type="entry name" value="Histidine kinase-like ATPase, C-terminal domain"/>
    <property type="match status" value="1"/>
</dbReference>
<dbReference type="RefSeq" id="WP_182809686.1">
    <property type="nucleotide sequence ID" value="NZ_JACJFM010000020.1"/>
</dbReference>
<dbReference type="SMART" id="SM00387">
    <property type="entry name" value="HATPase_c"/>
    <property type="match status" value="1"/>
</dbReference>
<dbReference type="Gene3D" id="3.30.450.20">
    <property type="entry name" value="PAS domain"/>
    <property type="match status" value="1"/>
</dbReference>
<name>A0A839ISI1_9GAMM</name>
<dbReference type="PANTHER" id="PTHR43065:SF47">
    <property type="match status" value="1"/>
</dbReference>